<keyword evidence="6" id="KW-0547">Nucleotide-binding</keyword>
<dbReference type="GO" id="GO:0005524">
    <property type="term" value="F:ATP binding"/>
    <property type="evidence" value="ECO:0007669"/>
    <property type="project" value="UniProtKB-KW"/>
</dbReference>
<organism evidence="11 12">
    <name type="scientific">Thelephora terrestris</name>
    <dbReference type="NCBI Taxonomy" id="56493"/>
    <lineage>
        <taxon>Eukaryota</taxon>
        <taxon>Fungi</taxon>
        <taxon>Dikarya</taxon>
        <taxon>Basidiomycota</taxon>
        <taxon>Agaricomycotina</taxon>
        <taxon>Agaricomycetes</taxon>
        <taxon>Thelephorales</taxon>
        <taxon>Thelephoraceae</taxon>
        <taxon>Thelephora</taxon>
    </lineage>
</organism>
<sequence length="731" mass="82516">MRRFVQTHNRQRLRTMSTTATKKPISALPLPPEHLLLTKNLTPDAEIPNPSRFLEILKEKPSIQRRSRAISAQSHFSFTSPLPVHFPYRLQPPDPPPTDEERLNYIERKLAELEPLEEQPLPPAASGSRYKKFASDNRDPERVLIGLSETGLKDCVPGLDVGDALGAIGKPTLLPTEDADRQAVATEEEITARQELLDVLSGQCMLVPFDENGNPASGPWSLRYSGHQFGSWAGQLGDGRAISILATPHPNDPELLTEIQLKGAGRTPYSRNADGLAVTRSSIREFLAAEAMHALGIPTSRSLTLISLPGIEVWRERIEAACIATRMAPSFLRVGSFEALNPPSNVFFFGGHQQPSHWEGLRVLGEWVGRRVLRLEHVEWEGETRTAWGKKLVLEVAKRNAKMVAGWQVYGFMHGVINTDNVSILGLTIDYGPYAFMDVFDSWHVCNHSDEEGRYSYKRQPEMVFFAMQALLRSVAPIIGAEEEFGGRAISEGWADVSEPKLEEWSKAGQEGMRSEVKQLWDDTYDEEYARLFRRRLGLRKSLGSDEANIFKQYLDLLEEHSLDFHSTFRKLSAFRPGYFQGNDGMLDAFISRLLQSTPRPEKQDKMKASTGFKAWLEKYSNRISEEREEWGNNPQEEIDALREKLMNEVNPRFVLRQWVLEEVIAKVERDTVSGRRVLSKVLEMATNPFESWGAEGVGPEVCVTGEVEEERRYCGLGEEKMLAFQCSCSS</sequence>
<evidence type="ECO:0000256" key="9">
    <source>
        <dbReference type="ARBA" id="ARBA00031547"/>
    </source>
</evidence>
<proteinExistence type="inferred from homology"/>
<keyword evidence="7" id="KW-0067">ATP-binding</keyword>
<gene>
    <name evidence="11" type="ORF">BJ322DRAFT_1039056</name>
</gene>
<evidence type="ECO:0000256" key="2">
    <source>
        <dbReference type="ARBA" id="ARBA00009747"/>
    </source>
</evidence>
<name>A0A9P6HMU6_9AGAM</name>
<dbReference type="GO" id="GO:0046872">
    <property type="term" value="F:metal ion binding"/>
    <property type="evidence" value="ECO:0007669"/>
    <property type="project" value="UniProtKB-KW"/>
</dbReference>
<keyword evidence="12" id="KW-1185">Reference proteome</keyword>
<evidence type="ECO:0000256" key="4">
    <source>
        <dbReference type="ARBA" id="ARBA00022695"/>
    </source>
</evidence>
<comment type="similarity">
    <text evidence="2">Belongs to the SELO family.</text>
</comment>
<dbReference type="AlphaFoldDB" id="A0A9P6HMU6"/>
<keyword evidence="5" id="KW-0479">Metal-binding</keyword>
<keyword evidence="3" id="KW-0808">Transferase</keyword>
<reference evidence="11" key="2">
    <citation type="submission" date="2020-11" db="EMBL/GenBank/DDBJ databases">
        <authorList>
            <consortium name="DOE Joint Genome Institute"/>
            <person name="Kuo A."/>
            <person name="Miyauchi S."/>
            <person name="Kiss E."/>
            <person name="Drula E."/>
            <person name="Kohler A."/>
            <person name="Sanchez-Garcia M."/>
            <person name="Andreopoulos B."/>
            <person name="Barry K.W."/>
            <person name="Bonito G."/>
            <person name="Buee M."/>
            <person name="Carver A."/>
            <person name="Chen C."/>
            <person name="Cichocki N."/>
            <person name="Clum A."/>
            <person name="Culley D."/>
            <person name="Crous P.W."/>
            <person name="Fauchery L."/>
            <person name="Girlanda M."/>
            <person name="Hayes R."/>
            <person name="Keri Z."/>
            <person name="Labutti K."/>
            <person name="Lipzen A."/>
            <person name="Lombard V."/>
            <person name="Magnuson J."/>
            <person name="Maillard F."/>
            <person name="Morin E."/>
            <person name="Murat C."/>
            <person name="Nolan M."/>
            <person name="Ohm R."/>
            <person name="Pangilinan J."/>
            <person name="Pereira M."/>
            <person name="Perotto S."/>
            <person name="Peter M."/>
            <person name="Riley R."/>
            <person name="Sitrit Y."/>
            <person name="Stielow B."/>
            <person name="Szollosi G."/>
            <person name="Zifcakova L."/>
            <person name="Stursova M."/>
            <person name="Spatafora J.W."/>
            <person name="Tedersoo L."/>
            <person name="Vaario L.-M."/>
            <person name="Yamada A."/>
            <person name="Yan M."/>
            <person name="Wang P."/>
            <person name="Xu J."/>
            <person name="Bruns T."/>
            <person name="Baldrian P."/>
            <person name="Vilgalys R."/>
            <person name="Henrissat B."/>
            <person name="Grigoriev I.V."/>
            <person name="Hibbett D."/>
            <person name="Nagy L.G."/>
            <person name="Martin F.M."/>
        </authorList>
    </citation>
    <scope>NUCLEOTIDE SEQUENCE</scope>
    <source>
        <strain evidence="11">UH-Tt-Lm1</strain>
    </source>
</reference>
<dbReference type="Pfam" id="PF02696">
    <property type="entry name" value="SelO"/>
    <property type="match status" value="1"/>
</dbReference>
<evidence type="ECO:0000256" key="10">
    <source>
        <dbReference type="SAM" id="MobiDB-lite"/>
    </source>
</evidence>
<comment type="caution">
    <text evidence="11">The sequence shown here is derived from an EMBL/GenBank/DDBJ whole genome shotgun (WGS) entry which is preliminary data.</text>
</comment>
<evidence type="ECO:0000256" key="5">
    <source>
        <dbReference type="ARBA" id="ARBA00022723"/>
    </source>
</evidence>
<evidence type="ECO:0000256" key="8">
    <source>
        <dbReference type="ARBA" id="ARBA00022842"/>
    </source>
</evidence>
<evidence type="ECO:0000256" key="1">
    <source>
        <dbReference type="ARBA" id="ARBA00001946"/>
    </source>
</evidence>
<dbReference type="PANTHER" id="PTHR32057">
    <property type="entry name" value="PROTEIN ADENYLYLTRANSFERASE SELO, MITOCHONDRIAL"/>
    <property type="match status" value="1"/>
</dbReference>
<dbReference type="PANTHER" id="PTHR32057:SF14">
    <property type="entry name" value="PROTEIN ADENYLYLTRANSFERASE SELO, MITOCHONDRIAL"/>
    <property type="match status" value="1"/>
</dbReference>
<reference evidence="11" key="1">
    <citation type="journal article" date="2020" name="Nat. Commun.">
        <title>Large-scale genome sequencing of mycorrhizal fungi provides insights into the early evolution of symbiotic traits.</title>
        <authorList>
            <person name="Miyauchi S."/>
            <person name="Kiss E."/>
            <person name="Kuo A."/>
            <person name="Drula E."/>
            <person name="Kohler A."/>
            <person name="Sanchez-Garcia M."/>
            <person name="Morin E."/>
            <person name="Andreopoulos B."/>
            <person name="Barry K.W."/>
            <person name="Bonito G."/>
            <person name="Buee M."/>
            <person name="Carver A."/>
            <person name="Chen C."/>
            <person name="Cichocki N."/>
            <person name="Clum A."/>
            <person name="Culley D."/>
            <person name="Crous P.W."/>
            <person name="Fauchery L."/>
            <person name="Girlanda M."/>
            <person name="Hayes R.D."/>
            <person name="Keri Z."/>
            <person name="LaButti K."/>
            <person name="Lipzen A."/>
            <person name="Lombard V."/>
            <person name="Magnuson J."/>
            <person name="Maillard F."/>
            <person name="Murat C."/>
            <person name="Nolan M."/>
            <person name="Ohm R.A."/>
            <person name="Pangilinan J."/>
            <person name="Pereira M.F."/>
            <person name="Perotto S."/>
            <person name="Peter M."/>
            <person name="Pfister S."/>
            <person name="Riley R."/>
            <person name="Sitrit Y."/>
            <person name="Stielow J.B."/>
            <person name="Szollosi G."/>
            <person name="Zifcakova L."/>
            <person name="Stursova M."/>
            <person name="Spatafora J.W."/>
            <person name="Tedersoo L."/>
            <person name="Vaario L.M."/>
            <person name="Yamada A."/>
            <person name="Yan M."/>
            <person name="Wang P."/>
            <person name="Xu J."/>
            <person name="Bruns T."/>
            <person name="Baldrian P."/>
            <person name="Vilgalys R."/>
            <person name="Dunand C."/>
            <person name="Henrissat B."/>
            <person name="Grigoriev I.V."/>
            <person name="Hibbett D."/>
            <person name="Nagy L.G."/>
            <person name="Martin F.M."/>
        </authorList>
    </citation>
    <scope>NUCLEOTIDE SEQUENCE</scope>
    <source>
        <strain evidence="11">UH-Tt-Lm1</strain>
    </source>
</reference>
<dbReference type="EMBL" id="WIUZ02000002">
    <property type="protein sequence ID" value="KAF9790967.1"/>
    <property type="molecule type" value="Genomic_DNA"/>
</dbReference>
<evidence type="ECO:0000313" key="12">
    <source>
        <dbReference type="Proteomes" id="UP000736335"/>
    </source>
</evidence>
<dbReference type="Proteomes" id="UP000736335">
    <property type="component" value="Unassembled WGS sequence"/>
</dbReference>
<feature type="region of interest" description="Disordered" evidence="10">
    <location>
        <begin position="115"/>
        <end position="134"/>
    </location>
</feature>
<evidence type="ECO:0000256" key="7">
    <source>
        <dbReference type="ARBA" id="ARBA00022840"/>
    </source>
</evidence>
<dbReference type="OrthoDB" id="10254721at2759"/>
<dbReference type="GO" id="GO:0005739">
    <property type="term" value="C:mitochondrion"/>
    <property type="evidence" value="ECO:0007669"/>
    <property type="project" value="TreeGrafter"/>
</dbReference>
<dbReference type="InterPro" id="IPR003846">
    <property type="entry name" value="SelO"/>
</dbReference>
<comment type="cofactor">
    <cofactor evidence="1">
        <name>Mg(2+)</name>
        <dbReference type="ChEBI" id="CHEBI:18420"/>
    </cofactor>
</comment>
<keyword evidence="4" id="KW-0548">Nucleotidyltransferase</keyword>
<evidence type="ECO:0000256" key="3">
    <source>
        <dbReference type="ARBA" id="ARBA00022679"/>
    </source>
</evidence>
<evidence type="ECO:0000313" key="11">
    <source>
        <dbReference type="EMBL" id="KAF9790967.1"/>
    </source>
</evidence>
<protein>
    <recommendedName>
        <fullName evidence="9">Selenoprotein O</fullName>
    </recommendedName>
</protein>
<accession>A0A9P6HMU6</accession>
<evidence type="ECO:0000256" key="6">
    <source>
        <dbReference type="ARBA" id="ARBA00022741"/>
    </source>
</evidence>
<keyword evidence="8" id="KW-0460">Magnesium</keyword>
<dbReference type="GO" id="GO:0070733">
    <property type="term" value="F:AMPylase activity"/>
    <property type="evidence" value="ECO:0007669"/>
    <property type="project" value="TreeGrafter"/>
</dbReference>